<dbReference type="InterPro" id="IPR023393">
    <property type="entry name" value="START-like_dom_sf"/>
</dbReference>
<dbReference type="NCBIfam" id="NF006100">
    <property type="entry name" value="PRK08252.1"/>
    <property type="match status" value="1"/>
</dbReference>
<protein>
    <submittedName>
        <fullName evidence="9">Crotonase/enoyl-CoA hydratase family protein</fullName>
    </submittedName>
</protein>
<reference evidence="9 10" key="1">
    <citation type="submission" date="2024-09" db="EMBL/GenBank/DDBJ databases">
        <authorList>
            <person name="Sun Q."/>
            <person name="Mori K."/>
        </authorList>
    </citation>
    <scope>NUCLEOTIDE SEQUENCE [LARGE SCALE GENOMIC DNA]</scope>
    <source>
        <strain evidence="9 10">CCM 7659</strain>
    </source>
</reference>
<dbReference type="RefSeq" id="WP_380022832.1">
    <property type="nucleotide sequence ID" value="NZ_JBHMDY010000001.1"/>
</dbReference>
<comment type="function">
    <text evidence="1">Could possibly oxidize fatty acids using specific components.</text>
</comment>
<dbReference type="InterPro" id="IPR014748">
    <property type="entry name" value="Enoyl-CoA_hydra_C"/>
</dbReference>
<evidence type="ECO:0000256" key="5">
    <source>
        <dbReference type="ARBA" id="ARBA00023717"/>
    </source>
</evidence>
<organism evidence="9 10">
    <name type="scientific">Dietzia aerolata</name>
    <dbReference type="NCBI Taxonomy" id="595984"/>
    <lineage>
        <taxon>Bacteria</taxon>
        <taxon>Bacillati</taxon>
        <taxon>Actinomycetota</taxon>
        <taxon>Actinomycetes</taxon>
        <taxon>Mycobacteriales</taxon>
        <taxon>Dietziaceae</taxon>
        <taxon>Dietzia</taxon>
    </lineage>
</organism>
<proteinExistence type="inferred from homology"/>
<evidence type="ECO:0000256" key="3">
    <source>
        <dbReference type="ARBA" id="ARBA00022832"/>
    </source>
</evidence>
<dbReference type="InterPro" id="IPR040771">
    <property type="entry name" value="TLP1_add_C"/>
</dbReference>
<dbReference type="Gene3D" id="1.10.12.10">
    <property type="entry name" value="Lyase 2-enoyl-coa Hydratase, Chain A, domain 2"/>
    <property type="match status" value="1"/>
</dbReference>
<evidence type="ECO:0000256" key="1">
    <source>
        <dbReference type="ARBA" id="ARBA00002994"/>
    </source>
</evidence>
<accession>A0ABV5JL21</accession>
<comment type="catalytic activity">
    <reaction evidence="4">
        <text>a (3S)-3-hydroxyacyl-CoA = a (2E)-enoyl-CoA + H2O</text>
        <dbReference type="Rhea" id="RHEA:16105"/>
        <dbReference type="ChEBI" id="CHEBI:15377"/>
        <dbReference type="ChEBI" id="CHEBI:57318"/>
        <dbReference type="ChEBI" id="CHEBI:58856"/>
        <dbReference type="EC" id="4.2.1.17"/>
    </reaction>
</comment>
<dbReference type="CDD" id="cd07812">
    <property type="entry name" value="SRPBCC"/>
    <property type="match status" value="1"/>
</dbReference>
<dbReference type="PROSITE" id="PS00166">
    <property type="entry name" value="ENOYL_COA_HYDRATASE"/>
    <property type="match status" value="1"/>
</dbReference>
<dbReference type="CDD" id="cd06558">
    <property type="entry name" value="crotonase-like"/>
    <property type="match status" value="1"/>
</dbReference>
<keyword evidence="3" id="KW-0443">Lipid metabolism</keyword>
<dbReference type="Pfam" id="PF10604">
    <property type="entry name" value="Polyketide_cyc2"/>
    <property type="match status" value="1"/>
</dbReference>
<dbReference type="Pfam" id="PF00378">
    <property type="entry name" value="ECH_1"/>
    <property type="match status" value="1"/>
</dbReference>
<name>A0ABV5JL21_9ACTN</name>
<dbReference type="EMBL" id="JBHMDY010000001">
    <property type="protein sequence ID" value="MFB9258411.1"/>
    <property type="molecule type" value="Genomic_DNA"/>
</dbReference>
<dbReference type="Gene3D" id="2.40.50.840">
    <property type="match status" value="1"/>
</dbReference>
<keyword evidence="3" id="KW-0276">Fatty acid metabolism</keyword>
<dbReference type="Gene3D" id="3.90.226.10">
    <property type="entry name" value="2-enoyl-CoA Hydratase, Chain A, domain 1"/>
    <property type="match status" value="1"/>
</dbReference>
<evidence type="ECO:0000256" key="7">
    <source>
        <dbReference type="SAM" id="MobiDB-lite"/>
    </source>
</evidence>
<dbReference type="InterPro" id="IPR016039">
    <property type="entry name" value="Thiolase-like"/>
</dbReference>
<feature type="domain" description="Thiolase-like protein type 1 additional C-terminal" evidence="8">
    <location>
        <begin position="635"/>
        <end position="703"/>
    </location>
</feature>
<evidence type="ECO:0000259" key="8">
    <source>
        <dbReference type="Pfam" id="PF18313"/>
    </source>
</evidence>
<dbReference type="InterPro" id="IPR018376">
    <property type="entry name" value="Enoyl-CoA_hyd/isom_CS"/>
</dbReference>
<dbReference type="Gene3D" id="3.30.530.20">
    <property type="match status" value="1"/>
</dbReference>
<evidence type="ECO:0000313" key="9">
    <source>
        <dbReference type="EMBL" id="MFB9258411.1"/>
    </source>
</evidence>
<feature type="region of interest" description="Disordered" evidence="7">
    <location>
        <begin position="355"/>
        <end position="378"/>
    </location>
</feature>
<gene>
    <name evidence="9" type="ORF">ACFFVD_01170</name>
</gene>
<dbReference type="Proteomes" id="UP001589700">
    <property type="component" value="Unassembled WGS sequence"/>
</dbReference>
<dbReference type="SUPFAM" id="SSF53901">
    <property type="entry name" value="Thiolase-like"/>
    <property type="match status" value="2"/>
</dbReference>
<dbReference type="InterPro" id="IPR019587">
    <property type="entry name" value="Polyketide_cyclase/dehydratase"/>
</dbReference>
<dbReference type="PANTHER" id="PTHR43802">
    <property type="entry name" value="ENOYL-COA HYDRATASE"/>
    <property type="match status" value="1"/>
</dbReference>
<evidence type="ECO:0000256" key="2">
    <source>
        <dbReference type="ARBA" id="ARBA00005254"/>
    </source>
</evidence>
<dbReference type="Gene3D" id="3.40.47.10">
    <property type="match status" value="1"/>
</dbReference>
<evidence type="ECO:0000256" key="6">
    <source>
        <dbReference type="RuleBase" id="RU003707"/>
    </source>
</evidence>
<evidence type="ECO:0000256" key="4">
    <source>
        <dbReference type="ARBA" id="ARBA00023709"/>
    </source>
</evidence>
<comment type="caution">
    <text evidence="9">The sequence shown here is derived from an EMBL/GenBank/DDBJ whole genome shotgun (WGS) entry which is preliminary data.</text>
</comment>
<dbReference type="PANTHER" id="PTHR43802:SF1">
    <property type="entry name" value="IP11341P-RELATED"/>
    <property type="match status" value="1"/>
</dbReference>
<dbReference type="Pfam" id="PF18313">
    <property type="entry name" value="TLP1_add_C"/>
    <property type="match status" value="1"/>
</dbReference>
<dbReference type="SUPFAM" id="SSF55961">
    <property type="entry name" value="Bet v1-like"/>
    <property type="match status" value="1"/>
</dbReference>
<dbReference type="InterPro" id="IPR001753">
    <property type="entry name" value="Enoyl-CoA_hydra/iso"/>
</dbReference>
<sequence length="980" mass="101892">MPTPSRLRGLVDTGRTLAPVLARTATATLEDLASRVIPGIGGTTAATDETVPAPDGIAGYARHVDAARTIDAPTAAVLDMVTDTERTHEWLTFHLSWRGERAERLTTGGEFVQQMKLMDIPVQVRWSVENADEGGFELRGEGPMGITVGLWCTVVPSAGGSAVRLDGALDGPPVRGPVGLTAVRSVEEALTESLAALAGIVDGGGGPGRYADEPVLHERTGQMLDPSTPVIIGVGQVVRRDPDPDTASEPARMSVEALEAAAADTGADGPLLSRADLVYAVPSASWTYPDQAGFVAAAVGAEFAETVQTSPYGGDGAQLAVNDAAQQIADRAAHLALVSGAEAGATVAALQALGREPEWTTQDPESGPGRVIGVDRPANNEAETSVGLGAPIYVYSLIESALQADSGESAEEHQAHIADLWSRNSAVAAENPYAWDPTARTPEEIGYPSASNRTVSAPYTKLMCANLQVDLAAGVIVASVAAAQALGVPQDKWVFLHAGASGTDEWFVSERADLTRSPAIAAAGAAAFSHAGITADDLGPVDLYSCFPSAVQLGARALGLPWQDPARPLSVTGGLTAAGGPGNNYGLHAVSSLVPLLREDPDQYGLSTSLGWYATKHSVGIYSGIPPAQPFAHLKPAIERPAPRPARTELDGTAVIEAVTVPHGRDGGTEAVVVSAITPDGARVLLRRESTEDIATLTTGSPLRRTLRLDGDRIVVEGDRQELPTSPTAPVLTRRDGSVWVITLNRPHAKNAIDQATAIQLERAVDDAEDDSAIRAIVLTGTGDTFCAGMDLSGANRGQVPVTDRRGPLGLTAEPPTKPTVAAVEGHALAGGFELVMCADLIVAAEDSSFGLPEVKRGLLAAAGGLWRSAVRLPRPVALELALLGDGLPAARLHELGLVNTLVPRGTALEAAMDTARRIAANAPLSVRVGKQIIDEAPTWAPEVAFGRQSEMASPALLSDDAREGVAAFAEKREPRWTGR</sequence>
<evidence type="ECO:0000313" key="10">
    <source>
        <dbReference type="Proteomes" id="UP001589700"/>
    </source>
</evidence>
<comment type="catalytic activity">
    <reaction evidence="5">
        <text>a 4-saturated-(3S)-3-hydroxyacyl-CoA = a (3E)-enoyl-CoA + H2O</text>
        <dbReference type="Rhea" id="RHEA:20724"/>
        <dbReference type="ChEBI" id="CHEBI:15377"/>
        <dbReference type="ChEBI" id="CHEBI:58521"/>
        <dbReference type="ChEBI" id="CHEBI:137480"/>
        <dbReference type="EC" id="4.2.1.17"/>
    </reaction>
</comment>
<comment type="similarity">
    <text evidence="2 6">Belongs to the enoyl-CoA hydratase/isomerase family.</text>
</comment>
<dbReference type="SUPFAM" id="SSF52096">
    <property type="entry name" value="ClpP/crotonase"/>
    <property type="match status" value="1"/>
</dbReference>
<keyword evidence="10" id="KW-1185">Reference proteome</keyword>
<dbReference type="InterPro" id="IPR029045">
    <property type="entry name" value="ClpP/crotonase-like_dom_sf"/>
</dbReference>